<accession>A0A9E2KP79</accession>
<evidence type="ECO:0008006" key="4">
    <source>
        <dbReference type="Google" id="ProtNLM"/>
    </source>
</evidence>
<feature type="non-terminal residue" evidence="2">
    <location>
        <position position="296"/>
    </location>
</feature>
<reference evidence="2" key="2">
    <citation type="submission" date="2021-04" db="EMBL/GenBank/DDBJ databases">
        <authorList>
            <person name="Gilroy R."/>
        </authorList>
    </citation>
    <scope>NUCLEOTIDE SEQUENCE</scope>
    <source>
        <strain evidence="2">F6-686</strain>
    </source>
</reference>
<keyword evidence="1" id="KW-0472">Membrane</keyword>
<proteinExistence type="predicted"/>
<name>A0A9E2KP79_9LACO</name>
<feature type="transmembrane region" description="Helical" evidence="1">
    <location>
        <begin position="132"/>
        <end position="148"/>
    </location>
</feature>
<sequence length="296" mass="33799">MIKRINKNEIIAKSLPYLIFAVVIILILGYQIRSKTAIFVSDGYFHYSRFYDAAQQIKLHNFSFFQTNWGFDQSGRIINAMYGPYFAYFMGFVLLICGSWFKFQIITTFLISLLAATGIYKCLQKVSDNQEINVLISLIYLTSINLWSNGSTFNSISSAIIPYVLYCGLRMIQNSKNQINPLQLAVIISLVAQIHVLSTVLAIILLIPFFVYGLVITKNAKKLLLNLLLAIVITIFLTSNVWFNLFYFHSEEVVANPVAVNMYKATISLKRFVPLSLVLMLLQFIFVCTHFKQSKV</sequence>
<dbReference type="AlphaFoldDB" id="A0A9E2KP79"/>
<evidence type="ECO:0000313" key="3">
    <source>
        <dbReference type="Proteomes" id="UP000823844"/>
    </source>
</evidence>
<dbReference type="Proteomes" id="UP000823844">
    <property type="component" value="Unassembled WGS sequence"/>
</dbReference>
<evidence type="ECO:0000256" key="1">
    <source>
        <dbReference type="SAM" id="Phobius"/>
    </source>
</evidence>
<gene>
    <name evidence="2" type="ORF">H9806_00565</name>
</gene>
<comment type="caution">
    <text evidence="2">The sequence shown here is derived from an EMBL/GenBank/DDBJ whole genome shotgun (WGS) entry which is preliminary data.</text>
</comment>
<keyword evidence="1" id="KW-0812">Transmembrane</keyword>
<evidence type="ECO:0000313" key="2">
    <source>
        <dbReference type="EMBL" id="MBU3827665.1"/>
    </source>
</evidence>
<dbReference type="EMBL" id="JAHLFT010000010">
    <property type="protein sequence ID" value="MBU3827665.1"/>
    <property type="molecule type" value="Genomic_DNA"/>
</dbReference>
<organism evidence="2 3">
    <name type="scientific">Candidatus Lactobacillus pullistercoris</name>
    <dbReference type="NCBI Taxonomy" id="2838636"/>
    <lineage>
        <taxon>Bacteria</taxon>
        <taxon>Bacillati</taxon>
        <taxon>Bacillota</taxon>
        <taxon>Bacilli</taxon>
        <taxon>Lactobacillales</taxon>
        <taxon>Lactobacillaceae</taxon>
        <taxon>Lactobacillus</taxon>
    </lineage>
</organism>
<feature type="transmembrane region" description="Helical" evidence="1">
    <location>
        <begin position="87"/>
        <end position="120"/>
    </location>
</feature>
<reference evidence="2" key="1">
    <citation type="journal article" date="2021" name="PeerJ">
        <title>Extensive microbial diversity within the chicken gut microbiome revealed by metagenomics and culture.</title>
        <authorList>
            <person name="Gilroy R."/>
            <person name="Ravi A."/>
            <person name="Getino M."/>
            <person name="Pursley I."/>
            <person name="Horton D.L."/>
            <person name="Alikhan N.F."/>
            <person name="Baker D."/>
            <person name="Gharbi K."/>
            <person name="Hall N."/>
            <person name="Watson M."/>
            <person name="Adriaenssens E.M."/>
            <person name="Foster-Nyarko E."/>
            <person name="Jarju S."/>
            <person name="Secka A."/>
            <person name="Antonio M."/>
            <person name="Oren A."/>
            <person name="Chaudhuri R.R."/>
            <person name="La Ragione R."/>
            <person name="Hildebrand F."/>
            <person name="Pallen M.J."/>
        </authorList>
    </citation>
    <scope>NUCLEOTIDE SEQUENCE</scope>
    <source>
        <strain evidence="2">F6-686</strain>
    </source>
</reference>
<feature type="transmembrane region" description="Helical" evidence="1">
    <location>
        <begin position="223"/>
        <end position="243"/>
    </location>
</feature>
<protein>
    <recommendedName>
        <fullName evidence="4">Membrane protein 6-pyruvoyl-tetrahydropterin synthase-related domain-containing protein</fullName>
    </recommendedName>
</protein>
<feature type="transmembrane region" description="Helical" evidence="1">
    <location>
        <begin position="184"/>
        <end position="211"/>
    </location>
</feature>
<keyword evidence="1" id="KW-1133">Transmembrane helix</keyword>
<feature type="transmembrane region" description="Helical" evidence="1">
    <location>
        <begin position="12"/>
        <end position="32"/>
    </location>
</feature>
<feature type="transmembrane region" description="Helical" evidence="1">
    <location>
        <begin position="272"/>
        <end position="291"/>
    </location>
</feature>